<dbReference type="PANTHER" id="PTHR43622">
    <property type="entry name" value="3-DEHYDROQUINATE SYNTHASE"/>
    <property type="match status" value="1"/>
</dbReference>
<dbReference type="InterPro" id="IPR056179">
    <property type="entry name" value="DHQS_C"/>
</dbReference>
<evidence type="ECO:0000256" key="16">
    <source>
        <dbReference type="ARBA" id="ARBA00023239"/>
    </source>
</evidence>
<feature type="domain" description="3-dehydroquinate synthase C-terminal" evidence="20">
    <location>
        <begin position="179"/>
        <end position="321"/>
    </location>
</feature>
<comment type="function">
    <text evidence="18">Catalyzes the conversion of 3-deoxy-D-arabino-heptulosonate 7-phosphate (DAHP) to dehydroquinate (DHQ).</text>
</comment>
<evidence type="ECO:0000256" key="8">
    <source>
        <dbReference type="ARBA" id="ARBA00017684"/>
    </source>
</evidence>
<evidence type="ECO:0000259" key="19">
    <source>
        <dbReference type="Pfam" id="PF01761"/>
    </source>
</evidence>
<dbReference type="GO" id="GO:0000166">
    <property type="term" value="F:nucleotide binding"/>
    <property type="evidence" value="ECO:0007669"/>
    <property type="project" value="UniProtKB-KW"/>
</dbReference>
<dbReference type="UniPathway" id="UPA00053">
    <property type="reaction ID" value="UER00085"/>
</dbReference>
<dbReference type="PANTHER" id="PTHR43622:SF7">
    <property type="entry name" value="3-DEHYDROQUINATE SYNTHASE, CHLOROPLASTIC"/>
    <property type="match status" value="1"/>
</dbReference>
<protein>
    <recommendedName>
        <fullName evidence="8 18">3-dehydroquinate synthase</fullName>
        <shortName evidence="18">DHQS</shortName>
        <ecNumber evidence="7 18">4.2.3.4</ecNumber>
    </recommendedName>
</protein>
<accession>A0A078MJC8</accession>
<organism evidence="21">
    <name type="scientific">Metalysinibacillus saudimassiliensis</name>
    <dbReference type="NCBI Taxonomy" id="1461583"/>
    <lineage>
        <taxon>Bacteria</taxon>
        <taxon>Bacillati</taxon>
        <taxon>Bacillota</taxon>
        <taxon>Bacilli</taxon>
        <taxon>Bacillales</taxon>
        <taxon>Caryophanaceae</taxon>
        <taxon>Metalysinibacillus</taxon>
    </lineage>
</organism>
<keyword evidence="16 18" id="KW-0456">Lyase</keyword>
<feature type="domain" description="3-dehydroquinate synthase N-terminal" evidence="19">
    <location>
        <begin position="67"/>
        <end position="177"/>
    </location>
</feature>
<evidence type="ECO:0000259" key="20">
    <source>
        <dbReference type="Pfam" id="PF24621"/>
    </source>
</evidence>
<dbReference type="GO" id="GO:0009073">
    <property type="term" value="P:aromatic amino acid family biosynthetic process"/>
    <property type="evidence" value="ECO:0007669"/>
    <property type="project" value="UniProtKB-KW"/>
</dbReference>
<dbReference type="InterPro" id="IPR016037">
    <property type="entry name" value="DHQ_synth_AroB"/>
</dbReference>
<dbReference type="InterPro" id="IPR050071">
    <property type="entry name" value="Dehydroquinate_synthase"/>
</dbReference>
<evidence type="ECO:0000256" key="12">
    <source>
        <dbReference type="ARBA" id="ARBA00022741"/>
    </source>
</evidence>
<dbReference type="CDD" id="cd08195">
    <property type="entry name" value="DHQS"/>
    <property type="match status" value="1"/>
</dbReference>
<keyword evidence="9 18" id="KW-0963">Cytoplasm</keyword>
<comment type="caution">
    <text evidence="18">Lacks conserved residue(s) required for the propagation of feature annotation.</text>
</comment>
<evidence type="ECO:0000256" key="13">
    <source>
        <dbReference type="ARBA" id="ARBA00022833"/>
    </source>
</evidence>
<keyword evidence="14 18" id="KW-0520">NAD</keyword>
<evidence type="ECO:0000256" key="14">
    <source>
        <dbReference type="ARBA" id="ARBA00023027"/>
    </source>
</evidence>
<evidence type="ECO:0000313" key="21">
    <source>
        <dbReference type="EMBL" id="CEA04811.1"/>
    </source>
</evidence>
<comment type="cofactor">
    <cofactor evidence="18">
        <name>Co(2+)</name>
        <dbReference type="ChEBI" id="CHEBI:48828"/>
    </cofactor>
    <cofactor evidence="18">
        <name>Zn(2+)</name>
        <dbReference type="ChEBI" id="CHEBI:29105"/>
    </cofactor>
    <text evidence="18">Binds 1 divalent metal cation per subunit. Can use either Co(2+) or Zn(2+).</text>
</comment>
<keyword evidence="10 18" id="KW-0028">Amino-acid biosynthesis</keyword>
<keyword evidence="17 18" id="KW-0170">Cobalt</keyword>
<evidence type="ECO:0000256" key="17">
    <source>
        <dbReference type="ARBA" id="ARBA00023285"/>
    </source>
</evidence>
<comment type="catalytic activity">
    <reaction evidence="1 18">
        <text>7-phospho-2-dehydro-3-deoxy-D-arabino-heptonate = 3-dehydroquinate + phosphate</text>
        <dbReference type="Rhea" id="RHEA:21968"/>
        <dbReference type="ChEBI" id="CHEBI:32364"/>
        <dbReference type="ChEBI" id="CHEBI:43474"/>
        <dbReference type="ChEBI" id="CHEBI:58394"/>
        <dbReference type="EC" id="4.2.3.4"/>
    </reaction>
</comment>
<feature type="binding site" evidence="18">
    <location>
        <position position="243"/>
    </location>
    <ligand>
        <name>Zn(2+)</name>
        <dbReference type="ChEBI" id="CHEBI:29105"/>
    </ligand>
</feature>
<dbReference type="InterPro" id="IPR030963">
    <property type="entry name" value="DHQ_synth_fam"/>
</dbReference>
<comment type="cofactor">
    <cofactor evidence="2 18">
        <name>NAD(+)</name>
        <dbReference type="ChEBI" id="CHEBI:57540"/>
    </cofactor>
</comment>
<dbReference type="Pfam" id="PF24621">
    <property type="entry name" value="DHQS_C"/>
    <property type="match status" value="1"/>
</dbReference>
<evidence type="ECO:0000256" key="3">
    <source>
        <dbReference type="ARBA" id="ARBA00001947"/>
    </source>
</evidence>
<dbReference type="InterPro" id="IPR030960">
    <property type="entry name" value="DHQS/DOIS_N"/>
</dbReference>
<feature type="binding site" evidence="18">
    <location>
        <begin position="128"/>
        <end position="129"/>
    </location>
    <ligand>
        <name>NAD(+)</name>
        <dbReference type="ChEBI" id="CHEBI:57540"/>
    </ligand>
</feature>
<comment type="subcellular location">
    <subcellularLocation>
        <location evidence="4 18">Cytoplasm</location>
    </subcellularLocation>
</comment>
<dbReference type="GO" id="GO:0046872">
    <property type="term" value="F:metal ion binding"/>
    <property type="evidence" value="ECO:0007669"/>
    <property type="project" value="UniProtKB-KW"/>
</dbReference>
<reference evidence="21" key="1">
    <citation type="submission" date="2014-07" db="EMBL/GenBank/DDBJ databases">
        <authorList>
            <person name="Urmite Genomes Urmite Genomes"/>
        </authorList>
    </citation>
    <scope>NUCLEOTIDE SEQUENCE</scope>
    <source>
        <strain evidence="21">13S34_air</strain>
    </source>
</reference>
<evidence type="ECO:0000256" key="11">
    <source>
        <dbReference type="ARBA" id="ARBA00022723"/>
    </source>
</evidence>
<dbReference type="GO" id="GO:0003856">
    <property type="term" value="F:3-dehydroquinate synthase activity"/>
    <property type="evidence" value="ECO:0007669"/>
    <property type="project" value="UniProtKB-UniRule"/>
</dbReference>
<dbReference type="GO" id="GO:0009423">
    <property type="term" value="P:chorismate biosynthetic process"/>
    <property type="evidence" value="ECO:0007669"/>
    <property type="project" value="UniProtKB-UniRule"/>
</dbReference>
<evidence type="ECO:0000256" key="2">
    <source>
        <dbReference type="ARBA" id="ARBA00001911"/>
    </source>
</evidence>
<evidence type="ECO:0000256" key="1">
    <source>
        <dbReference type="ARBA" id="ARBA00001393"/>
    </source>
</evidence>
<dbReference type="EMBL" id="LN483076">
    <property type="protein sequence ID" value="CEA04811.1"/>
    <property type="molecule type" value="Genomic_DNA"/>
</dbReference>
<keyword evidence="11 18" id="KW-0479">Metal-binding</keyword>
<dbReference type="Pfam" id="PF01761">
    <property type="entry name" value="DHQ_synthase"/>
    <property type="match status" value="1"/>
</dbReference>
<comment type="pathway">
    <text evidence="5 18">Metabolic intermediate biosynthesis; chorismate biosynthesis; chorismate from D-erythrose 4-phosphate and phosphoenolpyruvate: step 2/7.</text>
</comment>
<dbReference type="GO" id="GO:0005737">
    <property type="term" value="C:cytoplasm"/>
    <property type="evidence" value="ECO:0007669"/>
    <property type="project" value="UniProtKB-SubCell"/>
</dbReference>
<evidence type="ECO:0000256" key="9">
    <source>
        <dbReference type="ARBA" id="ARBA00022490"/>
    </source>
</evidence>
<comment type="cofactor">
    <cofactor evidence="3">
        <name>Zn(2+)</name>
        <dbReference type="ChEBI" id="CHEBI:29105"/>
    </cofactor>
</comment>
<keyword evidence="15 18" id="KW-0057">Aromatic amino acid biosynthesis</keyword>
<dbReference type="PIRSF" id="PIRSF001455">
    <property type="entry name" value="DHQ_synth"/>
    <property type="match status" value="1"/>
</dbReference>
<name>A0A078MJC8_9BACL</name>
<feature type="binding site" evidence="18">
    <location>
        <position position="182"/>
    </location>
    <ligand>
        <name>Zn(2+)</name>
        <dbReference type="ChEBI" id="CHEBI:29105"/>
    </ligand>
</feature>
<keyword evidence="12 18" id="KW-0547">Nucleotide-binding</keyword>
<dbReference type="EC" id="4.2.3.4" evidence="7 18"/>
<feature type="binding site" evidence="18">
    <location>
        <begin position="104"/>
        <end position="108"/>
    </location>
    <ligand>
        <name>NAD(+)</name>
        <dbReference type="ChEBI" id="CHEBI:57540"/>
    </ligand>
</feature>
<dbReference type="GO" id="GO:0008652">
    <property type="term" value="P:amino acid biosynthetic process"/>
    <property type="evidence" value="ECO:0007669"/>
    <property type="project" value="UniProtKB-KW"/>
</dbReference>
<feature type="binding site" evidence="18">
    <location>
        <position position="149"/>
    </location>
    <ligand>
        <name>NAD(+)</name>
        <dbReference type="ChEBI" id="CHEBI:57540"/>
    </ligand>
</feature>
<evidence type="ECO:0000256" key="15">
    <source>
        <dbReference type="ARBA" id="ARBA00023141"/>
    </source>
</evidence>
<dbReference type="FunFam" id="3.40.50.1970:FF:000007">
    <property type="entry name" value="Pentafunctional AROM polypeptide"/>
    <property type="match status" value="1"/>
</dbReference>
<dbReference type="HAMAP" id="MF_00110">
    <property type="entry name" value="DHQ_synthase"/>
    <property type="match status" value="1"/>
</dbReference>
<dbReference type="Gene3D" id="1.20.1090.10">
    <property type="entry name" value="Dehydroquinate synthase-like - alpha domain"/>
    <property type="match status" value="1"/>
</dbReference>
<gene>
    <name evidence="18 21" type="primary">aroB</name>
    <name evidence="21" type="ORF">BN1050_02156</name>
</gene>
<dbReference type="Gene3D" id="3.40.50.1970">
    <property type="match status" value="1"/>
</dbReference>
<comment type="similarity">
    <text evidence="6 18">Belongs to the sugar phosphate cyclases superfamily. Dehydroquinate synthase family.</text>
</comment>
<dbReference type="NCBIfam" id="TIGR01357">
    <property type="entry name" value="aroB"/>
    <property type="match status" value="1"/>
</dbReference>
<sequence length="363" mass="39748">MEHVKVSTASHSYDVVIGQGILTEAMQTLSSQLEKADKIVVFTDEAVWEAQQAYFTANFPYAYELFIFPGGEASKTFEQYFAAQSFLLELGASRKTLAIAFGGGAVGDVTGFVAATYMRGIPFIQVPTTILAHDSAVGGKTAINHPLGKNMIGAFYQPQGVIYDITCLASLPPREIRSGMAEVVKHAYLSDATWLNELLTIKQDEMTLSRLAIDLKKGIEVKAAIVSEDETEQSVRKYLNLGHTYGHAIEAAAGYGKIAHGEAVMIGLIFTLLLSEQEGTITRRDTQAFIAYLQRNAYPLSAVFAYDFAELATYLMKDKKVTYGELQFVVLTAIGKPAVKTVTLAQCEQLDRELRALVKEEIA</sequence>
<feature type="binding site" evidence="18">
    <location>
        <position position="140"/>
    </location>
    <ligand>
        <name>NAD(+)</name>
        <dbReference type="ChEBI" id="CHEBI:57540"/>
    </ligand>
</feature>
<evidence type="ECO:0000256" key="10">
    <source>
        <dbReference type="ARBA" id="ARBA00022605"/>
    </source>
</evidence>
<dbReference type="SUPFAM" id="SSF56796">
    <property type="entry name" value="Dehydroquinate synthase-like"/>
    <property type="match status" value="1"/>
</dbReference>
<proteinExistence type="inferred from homology"/>
<dbReference type="HOGENOM" id="CLU_001201_0_1_9"/>
<evidence type="ECO:0000256" key="7">
    <source>
        <dbReference type="ARBA" id="ARBA00013031"/>
    </source>
</evidence>
<feature type="binding site" evidence="18">
    <location>
        <position position="260"/>
    </location>
    <ligand>
        <name>Zn(2+)</name>
        <dbReference type="ChEBI" id="CHEBI:29105"/>
    </ligand>
</feature>
<dbReference type="AlphaFoldDB" id="A0A078MJC8"/>
<evidence type="ECO:0000256" key="18">
    <source>
        <dbReference type="HAMAP-Rule" id="MF_00110"/>
    </source>
</evidence>
<dbReference type="PATRIC" id="fig|1461583.4.peg.2075"/>
<evidence type="ECO:0000256" key="5">
    <source>
        <dbReference type="ARBA" id="ARBA00004661"/>
    </source>
</evidence>
<keyword evidence="13 18" id="KW-0862">Zinc</keyword>
<evidence type="ECO:0000256" key="6">
    <source>
        <dbReference type="ARBA" id="ARBA00005412"/>
    </source>
</evidence>
<evidence type="ECO:0000256" key="4">
    <source>
        <dbReference type="ARBA" id="ARBA00004496"/>
    </source>
</evidence>